<accession>A0A918M2A1</accession>
<name>A0A918M2A1_9ACTN</name>
<dbReference type="Proteomes" id="UP000646776">
    <property type="component" value="Unassembled WGS sequence"/>
</dbReference>
<reference evidence="1" key="2">
    <citation type="submission" date="2020-09" db="EMBL/GenBank/DDBJ databases">
        <authorList>
            <person name="Sun Q."/>
            <person name="Ohkuma M."/>
        </authorList>
    </citation>
    <scope>NUCLEOTIDE SEQUENCE</scope>
    <source>
        <strain evidence="1">JCM 4125</strain>
    </source>
</reference>
<sequence>MSDYVAHANRAKELIDELEQKSKGRLGPDHVIQMAQVEATLALAAAINGREQGTLPK</sequence>
<dbReference type="AlphaFoldDB" id="A0A918M2A1"/>
<dbReference type="EMBL" id="BMSA01000076">
    <property type="protein sequence ID" value="GGU01249.1"/>
    <property type="molecule type" value="Genomic_DNA"/>
</dbReference>
<evidence type="ECO:0000313" key="1">
    <source>
        <dbReference type="EMBL" id="GGU01249.1"/>
    </source>
</evidence>
<comment type="caution">
    <text evidence="1">The sequence shown here is derived from an EMBL/GenBank/DDBJ whole genome shotgun (WGS) entry which is preliminary data.</text>
</comment>
<gene>
    <name evidence="1" type="ORF">GCM10010226_92330</name>
</gene>
<dbReference type="RefSeq" id="WP_189718575.1">
    <property type="nucleotide sequence ID" value="NZ_BMSA01000076.1"/>
</dbReference>
<organism evidence="1 2">
    <name type="scientific">Streptomyces phaeofaciens</name>
    <dbReference type="NCBI Taxonomy" id="68254"/>
    <lineage>
        <taxon>Bacteria</taxon>
        <taxon>Bacillati</taxon>
        <taxon>Actinomycetota</taxon>
        <taxon>Actinomycetes</taxon>
        <taxon>Kitasatosporales</taxon>
        <taxon>Streptomycetaceae</taxon>
        <taxon>Streptomyces</taxon>
    </lineage>
</organism>
<protein>
    <submittedName>
        <fullName evidence="1">Uncharacterized protein</fullName>
    </submittedName>
</protein>
<keyword evidence="2" id="KW-1185">Reference proteome</keyword>
<evidence type="ECO:0000313" key="2">
    <source>
        <dbReference type="Proteomes" id="UP000646776"/>
    </source>
</evidence>
<proteinExistence type="predicted"/>
<reference evidence="1" key="1">
    <citation type="journal article" date="2014" name="Int. J. Syst. Evol. Microbiol.">
        <title>Complete genome sequence of Corynebacterium casei LMG S-19264T (=DSM 44701T), isolated from a smear-ripened cheese.</title>
        <authorList>
            <consortium name="US DOE Joint Genome Institute (JGI-PGF)"/>
            <person name="Walter F."/>
            <person name="Albersmeier A."/>
            <person name="Kalinowski J."/>
            <person name="Ruckert C."/>
        </authorList>
    </citation>
    <scope>NUCLEOTIDE SEQUENCE</scope>
    <source>
        <strain evidence="1">JCM 4125</strain>
    </source>
</reference>